<dbReference type="Pfam" id="PF04427">
    <property type="entry name" value="Brix"/>
    <property type="match status" value="1"/>
</dbReference>
<dbReference type="GO" id="GO:0019843">
    <property type="term" value="F:rRNA binding"/>
    <property type="evidence" value="ECO:0007669"/>
    <property type="project" value="UniProtKB-UniRule"/>
</dbReference>
<sequence length="401" mass="43252">MAGAKNLNLAVSRVAKTRKGKQVLKARGPQVHELTKRLLVMKGNKASQSVQNMLADLRDLKKPDAIYLHSRNQKDFHPFEDVSTAEYLCQKNDCGTFCMGSSSKKRPNRLVFGRMFANELLDMYEFQVVHYMGASSFTGVEKPRLGSRPLVLLQGAAFESTEVHRGLRNIMADVFRGGASHAGAVAGEGSAKLYLKGIDRVVAITALETDGAASHLSRKLHLEAGGTTATIEGAANAAVAATLPVPDAGNDQGGSGPSADKATAAAGKPLICLRQYRLVMHRGEVGSKVPRVELVEVGPQIDMVLDRHRVADPSRWKRATKTRETKAADSSSSPAPKAEKSKKRKNVTTTTTGDVVGRVFVDKPDWKSIDAQKNVLLIKHNRKRQKLARANAANSGGKADA</sequence>
<evidence type="ECO:0000313" key="8">
    <source>
        <dbReference type="Proteomes" id="UP000028837"/>
    </source>
</evidence>
<evidence type="ECO:0000313" key="7">
    <source>
        <dbReference type="EMBL" id="KFG48722.1"/>
    </source>
</evidence>
<dbReference type="PROSITE" id="PS50833">
    <property type="entry name" value="BRIX"/>
    <property type="match status" value="1"/>
</dbReference>
<reference evidence="7 8" key="1">
    <citation type="submission" date="2014-02" db="EMBL/GenBank/DDBJ databases">
        <authorList>
            <person name="Sibley D."/>
            <person name="Venepally P."/>
            <person name="Karamycheva S."/>
            <person name="Hadjithomas M."/>
            <person name="Khan A."/>
            <person name="Brunk B."/>
            <person name="Roos D."/>
            <person name="Caler E."/>
            <person name="Lorenzi H."/>
        </authorList>
    </citation>
    <scope>NUCLEOTIDE SEQUENCE [LARGE SCALE GENOMIC DNA]</scope>
    <source>
        <strain evidence="7 8">GAB2-2007-GAL-DOM2</strain>
    </source>
</reference>
<gene>
    <name evidence="7" type="ORF">TGDOM2_232520</name>
</gene>
<keyword evidence="3 4" id="KW-0539">Nucleus</keyword>
<dbReference type="EMBL" id="AHZU02000083">
    <property type="protein sequence ID" value="KFG48722.1"/>
    <property type="molecule type" value="Genomic_DNA"/>
</dbReference>
<accession>A0A086KWF4</accession>
<dbReference type="SMART" id="SM00879">
    <property type="entry name" value="Brix"/>
    <property type="match status" value="1"/>
</dbReference>
<dbReference type="InterPro" id="IPR039770">
    <property type="entry name" value="Rpf2"/>
</dbReference>
<protein>
    <recommendedName>
        <fullName evidence="4">Ribosome production factor 2 homolog</fullName>
    </recommendedName>
    <alternativeName>
        <fullName evidence="4">Ribosome biogenesis protein RPF2 homolog</fullName>
    </alternativeName>
</protein>
<evidence type="ECO:0000256" key="1">
    <source>
        <dbReference type="ARBA" id="ARBA00004604"/>
    </source>
</evidence>
<dbReference type="InterPro" id="IPR007109">
    <property type="entry name" value="Brix"/>
</dbReference>
<evidence type="ECO:0000256" key="2">
    <source>
        <dbReference type="ARBA" id="ARBA00010782"/>
    </source>
</evidence>
<dbReference type="Proteomes" id="UP000028837">
    <property type="component" value="Unassembled WGS sequence"/>
</dbReference>
<dbReference type="PANTHER" id="PTHR12728:SF0">
    <property type="entry name" value="RIBOSOME PRODUCTION FACTOR 2 HOMOLOG"/>
    <property type="match status" value="1"/>
</dbReference>
<dbReference type="PANTHER" id="PTHR12728">
    <property type="entry name" value="BRIX DOMAIN CONTAINING PROTEIN"/>
    <property type="match status" value="1"/>
</dbReference>
<evidence type="ECO:0000259" key="6">
    <source>
        <dbReference type="PROSITE" id="PS50833"/>
    </source>
</evidence>
<feature type="compositionally biased region" description="Basic and acidic residues" evidence="5">
    <location>
        <begin position="314"/>
        <end position="327"/>
    </location>
</feature>
<comment type="subcellular location">
    <subcellularLocation>
        <location evidence="1 4">Nucleus</location>
        <location evidence="1 4">Nucleolus</location>
    </subcellularLocation>
</comment>
<proteinExistence type="inferred from homology"/>
<comment type="caution">
    <text evidence="7">The sequence shown here is derived from an EMBL/GenBank/DDBJ whole genome shotgun (WGS) entry which is preliminary data.</text>
</comment>
<feature type="region of interest" description="Disordered" evidence="5">
    <location>
        <begin position="382"/>
        <end position="401"/>
    </location>
</feature>
<evidence type="ECO:0000256" key="5">
    <source>
        <dbReference type="SAM" id="MobiDB-lite"/>
    </source>
</evidence>
<organism evidence="7 8">
    <name type="scientific">Toxoplasma gondii GAB2-2007-GAL-DOM2</name>
    <dbReference type="NCBI Taxonomy" id="1130820"/>
    <lineage>
        <taxon>Eukaryota</taxon>
        <taxon>Sar</taxon>
        <taxon>Alveolata</taxon>
        <taxon>Apicomplexa</taxon>
        <taxon>Conoidasida</taxon>
        <taxon>Coccidia</taxon>
        <taxon>Eucoccidiorida</taxon>
        <taxon>Eimeriorina</taxon>
        <taxon>Sarcocystidae</taxon>
        <taxon>Toxoplasma</taxon>
    </lineage>
</organism>
<feature type="region of interest" description="Disordered" evidence="5">
    <location>
        <begin position="314"/>
        <end position="354"/>
    </location>
</feature>
<dbReference type="GO" id="GO:0000027">
    <property type="term" value="P:ribosomal large subunit assembly"/>
    <property type="evidence" value="ECO:0007669"/>
    <property type="project" value="InterPro"/>
</dbReference>
<feature type="domain" description="Brix" evidence="6">
    <location>
        <begin position="36"/>
        <end position="314"/>
    </location>
</feature>
<dbReference type="OrthoDB" id="407658at2759"/>
<dbReference type="AlphaFoldDB" id="A0A086KWF4"/>
<dbReference type="GO" id="GO:0005730">
    <property type="term" value="C:nucleolus"/>
    <property type="evidence" value="ECO:0007669"/>
    <property type="project" value="UniProtKB-SubCell"/>
</dbReference>
<comment type="similarity">
    <text evidence="2 4">Belongs to the RPF2 family.</text>
</comment>
<name>A0A086KWF4_TOXGO</name>
<evidence type="ECO:0000256" key="3">
    <source>
        <dbReference type="ARBA" id="ARBA00023242"/>
    </source>
</evidence>
<dbReference type="VEuPathDB" id="ToxoDB:TGDOM2_232520"/>
<dbReference type="GO" id="GO:0000463">
    <property type="term" value="P:maturation of LSU-rRNA from tricistronic rRNA transcript (SSU-rRNA, 5.8S rRNA, LSU-rRNA)"/>
    <property type="evidence" value="ECO:0007669"/>
    <property type="project" value="TreeGrafter"/>
</dbReference>
<evidence type="ECO:0000256" key="4">
    <source>
        <dbReference type="RuleBase" id="RU367086"/>
    </source>
</evidence>